<dbReference type="EMBL" id="JBHSBI010000006">
    <property type="protein sequence ID" value="MFC4008438.1"/>
    <property type="molecule type" value="Genomic_DNA"/>
</dbReference>
<protein>
    <submittedName>
        <fullName evidence="2">NACHT domain-containing protein</fullName>
    </submittedName>
</protein>
<accession>A0ABV8G702</accession>
<keyword evidence="3" id="KW-1185">Reference proteome</keyword>
<evidence type="ECO:0000256" key="1">
    <source>
        <dbReference type="SAM" id="MobiDB-lite"/>
    </source>
</evidence>
<name>A0ABV8G702_9ACTN</name>
<proteinExistence type="predicted"/>
<dbReference type="RefSeq" id="WP_379528502.1">
    <property type="nucleotide sequence ID" value="NZ_JBHSBI010000006.1"/>
</dbReference>
<gene>
    <name evidence="2" type="ORF">ACFOY2_14505</name>
</gene>
<sequence>MRTGRPPSAERKRYPELEPIADWFVQAIDEFGHGSIRRTAEMTGLSQRSLYDAVNAERMLPLRLVRALAEGLGRDPEEITRLWGEAKQERDRAEEAERRRTHPSLTSWEDIPLPTPALRDLLEAQNGMFDCLPYSLLGLVEPPLSAIYVQQHIRRHLSAGPDTAGDEAAAREEGGLRPAAAHHEDVADVPARTLKNAALDLPAADTILSLSDALARFDHLLIIGEAGAGKSTLANHMVRSLCGVWLRRTSFLDAPVAEPVLPLRLSASLLVVEQGSWSERLRRATLSALGGGLVADPPSTLFAGRTQGARWLIFVDGIDEIADRRQRAELIRTLSWHSRRESDFRLVVMSRSLPGAEFAPLLDARVGEFEIRPFKRPELEDYTRKWFDQQHTRVHNPSAAADRFLREVVDEGDLQELVHNPLMATMALTNATLEPSLPPSSSRLALYDSFLQRLRNRATHSSADLFPSWLSSVVDRLVRHLARQRTEGEEDLVASGRTWLRQHSQDQLPAGWEAELPTALGGTGLLVVAGDQVRFLHQSFAEFLAAAEYARELPVDDSGLELWIRRACEGTQRTLALFVLCQWAAREESASDLLIDRLFAYPSPTRTLLAGSLLTEGLEVRTEQANEVIQRLVALVRGDDNNLSTKAADALSALDVGFDTTPVLRQLVEACELPADTRFHVLRAYSRFVPPTVAGQLLTGLLESLYSLLPKAALLAQQLDDESRRAVRQRLKDLVCEPDADAWESAIAAEAYLALEATDEVERWARDVLASPWSGPHNLRRAADAWLASSPASIAVAELGMARPPTDHAGRLTIAQALEHVGATREASALVRTILDARDNTMHDQVLAAEMWLRTHGSHAVEPVRQLLDWYESIGVEVWRRSRLIQVMIEAGAEYPTVEWARRQLSGEQELPLIAEEVIQLWIENHAPVDLDEVMSLIGDGIRLHRYGRADAAEILLQAGFPDKALQVAELALRSPSARSEDYRIAANVLIKIDRKRTIGLLTAQFAKTGMSSWGAGVLDALRTDGQPDLDELRLRIADHVLGLTDAEGSHVQRALIEILILRGRDRFDAVVEHVCHYPILTGEQLCELAKALAAIGEAEMATTIWRYVLSVRGRGSDGFGIELLEDIGQALTFTVAKQLVEEQLAGEPTPHQRRRLERMLAWLATSPVRA</sequence>
<dbReference type="SUPFAM" id="SSF52540">
    <property type="entry name" value="P-loop containing nucleoside triphosphate hydrolases"/>
    <property type="match status" value="1"/>
</dbReference>
<dbReference type="InterPro" id="IPR027417">
    <property type="entry name" value="P-loop_NTPase"/>
</dbReference>
<dbReference type="Gene3D" id="3.40.50.300">
    <property type="entry name" value="P-loop containing nucleotide triphosphate hydrolases"/>
    <property type="match status" value="1"/>
</dbReference>
<evidence type="ECO:0000313" key="2">
    <source>
        <dbReference type="EMBL" id="MFC4008438.1"/>
    </source>
</evidence>
<evidence type="ECO:0000313" key="3">
    <source>
        <dbReference type="Proteomes" id="UP001595851"/>
    </source>
</evidence>
<dbReference type="Proteomes" id="UP001595851">
    <property type="component" value="Unassembled WGS sequence"/>
</dbReference>
<feature type="compositionally biased region" description="Basic and acidic residues" evidence="1">
    <location>
        <begin position="85"/>
        <end position="98"/>
    </location>
</feature>
<dbReference type="PANTHER" id="PTHR10039">
    <property type="entry name" value="AMELOGENIN"/>
    <property type="match status" value="1"/>
</dbReference>
<reference evidence="3" key="1">
    <citation type="journal article" date="2019" name="Int. J. Syst. Evol. Microbiol.">
        <title>The Global Catalogue of Microorganisms (GCM) 10K type strain sequencing project: providing services to taxonomists for standard genome sequencing and annotation.</title>
        <authorList>
            <consortium name="The Broad Institute Genomics Platform"/>
            <consortium name="The Broad Institute Genome Sequencing Center for Infectious Disease"/>
            <person name="Wu L."/>
            <person name="Ma J."/>
        </authorList>
    </citation>
    <scope>NUCLEOTIDE SEQUENCE [LARGE SCALE GENOMIC DNA]</scope>
    <source>
        <strain evidence="3">TBRC 1276</strain>
    </source>
</reference>
<comment type="caution">
    <text evidence="2">The sequence shown here is derived from an EMBL/GenBank/DDBJ whole genome shotgun (WGS) entry which is preliminary data.</text>
</comment>
<feature type="region of interest" description="Disordered" evidence="1">
    <location>
        <begin position="85"/>
        <end position="108"/>
    </location>
</feature>
<organism evidence="2 3">
    <name type="scientific">Nonomuraea purpurea</name>
    <dbReference type="NCBI Taxonomy" id="1849276"/>
    <lineage>
        <taxon>Bacteria</taxon>
        <taxon>Bacillati</taxon>
        <taxon>Actinomycetota</taxon>
        <taxon>Actinomycetes</taxon>
        <taxon>Streptosporangiales</taxon>
        <taxon>Streptosporangiaceae</taxon>
        <taxon>Nonomuraea</taxon>
    </lineage>
</organism>